<keyword evidence="3" id="KW-1185">Reference proteome</keyword>
<evidence type="ECO:0000256" key="1">
    <source>
        <dbReference type="SAM" id="MobiDB-lite"/>
    </source>
</evidence>
<dbReference type="AlphaFoldDB" id="A0A6D2KU43"/>
<accession>A0A6D2KU43</accession>
<dbReference type="PANTHER" id="PTHR33356:SF17">
    <property type="entry name" value="TPX2 CENTRAL DOMAIN-CONTAINING PROTEIN"/>
    <property type="match status" value="1"/>
</dbReference>
<name>A0A6D2KU43_9BRAS</name>
<proteinExistence type="predicted"/>
<gene>
    <name evidence="2" type="ORF">MERR_LOCUS47621</name>
</gene>
<feature type="region of interest" description="Disordered" evidence="1">
    <location>
        <begin position="294"/>
        <end position="320"/>
    </location>
</feature>
<feature type="region of interest" description="Disordered" evidence="1">
    <location>
        <begin position="48"/>
        <end position="171"/>
    </location>
</feature>
<organism evidence="2 3">
    <name type="scientific">Microthlaspi erraticum</name>
    <dbReference type="NCBI Taxonomy" id="1685480"/>
    <lineage>
        <taxon>Eukaryota</taxon>
        <taxon>Viridiplantae</taxon>
        <taxon>Streptophyta</taxon>
        <taxon>Embryophyta</taxon>
        <taxon>Tracheophyta</taxon>
        <taxon>Spermatophyta</taxon>
        <taxon>Magnoliopsida</taxon>
        <taxon>eudicotyledons</taxon>
        <taxon>Gunneridae</taxon>
        <taxon>Pentapetalae</taxon>
        <taxon>rosids</taxon>
        <taxon>malvids</taxon>
        <taxon>Brassicales</taxon>
        <taxon>Brassicaceae</taxon>
        <taxon>Coluteocarpeae</taxon>
        <taxon>Microthlaspi</taxon>
    </lineage>
</organism>
<dbReference type="OrthoDB" id="1060058at2759"/>
<sequence>MVAPSVVAAVSSSLPPPCPAVIEQPMEKALVSESTLSQLGFPSEFPYEFDSSAFTSPDDSTETKDETSDDEDDFLAGLTRRLALSTQRLSSPPSLVTDKSEVKPPESTLSGVVSPNGPFSQVPSPPTSPSPEDESLKVISAAAGEVAKMKKMAAKPNSNSPPNPKPNSFIPFPPHQNAAFFSYYYWLWPSQTPPYNHQSPIMTLPPALIAPPFPVLAAPTAAKQPSTGTGVFIPRKFPNPSDDSQKKSGDECVKIPKKVVHQQKPKTKESSVRCQPHLQARLSKGHSKIGKECVKTKPSQRPVSGGCVKEERSLPQEWIY</sequence>
<comment type="caution">
    <text evidence="2">The sequence shown here is derived from an EMBL/GenBank/DDBJ whole genome shotgun (WGS) entry which is preliminary data.</text>
</comment>
<reference evidence="2" key="1">
    <citation type="submission" date="2020-01" db="EMBL/GenBank/DDBJ databases">
        <authorList>
            <person name="Mishra B."/>
        </authorList>
    </citation>
    <scope>NUCLEOTIDE SEQUENCE [LARGE SCALE GENOMIC DNA]</scope>
</reference>
<feature type="region of interest" description="Disordered" evidence="1">
    <location>
        <begin position="224"/>
        <end position="253"/>
    </location>
</feature>
<dbReference type="Proteomes" id="UP000467841">
    <property type="component" value="Unassembled WGS sequence"/>
</dbReference>
<protein>
    <submittedName>
        <fullName evidence="2">Uncharacterized protein</fullName>
    </submittedName>
</protein>
<evidence type="ECO:0000313" key="2">
    <source>
        <dbReference type="EMBL" id="CAA7060385.1"/>
    </source>
</evidence>
<feature type="compositionally biased region" description="Basic and acidic residues" evidence="1">
    <location>
        <begin position="243"/>
        <end position="253"/>
    </location>
</feature>
<dbReference type="EMBL" id="CACVBM020001829">
    <property type="protein sequence ID" value="CAA7060385.1"/>
    <property type="molecule type" value="Genomic_DNA"/>
</dbReference>
<dbReference type="PANTHER" id="PTHR33356">
    <property type="entry name" value="TIP41-LIKE PROTEIN"/>
    <property type="match status" value="1"/>
</dbReference>
<evidence type="ECO:0000313" key="3">
    <source>
        <dbReference type="Proteomes" id="UP000467841"/>
    </source>
</evidence>
<feature type="compositionally biased region" description="Polar residues" evidence="1">
    <location>
        <begin position="84"/>
        <end position="94"/>
    </location>
</feature>